<evidence type="ECO:0000313" key="18">
    <source>
        <dbReference type="Proteomes" id="UP000886741"/>
    </source>
</evidence>
<evidence type="ECO:0000256" key="8">
    <source>
        <dbReference type="ARBA" id="ARBA00023125"/>
    </source>
</evidence>
<evidence type="ECO:0000256" key="2">
    <source>
        <dbReference type="ARBA" id="ARBA00022741"/>
    </source>
</evidence>
<dbReference type="PROSITE" id="PS51217">
    <property type="entry name" value="UVRD_HELICASE_CTER"/>
    <property type="match status" value="1"/>
</dbReference>
<dbReference type="SUPFAM" id="SSF52980">
    <property type="entry name" value="Restriction endonuclease-like"/>
    <property type="match status" value="1"/>
</dbReference>
<dbReference type="Proteomes" id="UP000886741">
    <property type="component" value="Unassembled WGS sequence"/>
</dbReference>
<dbReference type="Gene3D" id="1.10.486.10">
    <property type="entry name" value="PCRA, domain 4"/>
    <property type="match status" value="1"/>
</dbReference>
<keyword evidence="7 14" id="KW-0067">ATP-binding</keyword>
<dbReference type="GO" id="GO:0033202">
    <property type="term" value="C:DNA helicase complex"/>
    <property type="evidence" value="ECO:0007669"/>
    <property type="project" value="TreeGrafter"/>
</dbReference>
<dbReference type="InterPro" id="IPR011604">
    <property type="entry name" value="PDDEXK-like_dom_sf"/>
</dbReference>
<sequence>MADIQLTPAQEAAVTDRDGALLVSAAAGSGKTKVLVDRLMAQICDPVRPRNINDYLIITYTKAAASELRAKISAELGKRLALDPTNRHLQRQLSLVYLTEISTVHAFCSTLLRTYAHLLDLPSDFRVVEEAQGRQLRDRAMETVLEQAYTDAKTDSNCRAAIDQLGAGRDDRSLRSAIDAIYDAALCHTDPEGWLCQCEAALTIDPEKGCAATLWGGYLLRQFQTFLQAQIAAFQDAIAQMYGDEKLEKSYLPCFTVNLQQLQALEGIGDWQTLSQSIPTSFGRLSAVRGYDDTATLARLKSVRSRCLDGLKEWHGIFDEESVVLADLMTASAALKGAVALTRQLWKQFTQEKRRRRMMDFSDLEHETIRLLVDRHTGGPTAVAKEIAGRFSEILVDEYQDSNAIQECIFSAISQNNRNRFMVGDVKQSIYRFRLADPSIFLEKYRAYAPKAQAESGNPRKVLLSENFRSRPEILEAVNDVFCCVMSEEVGDLTYGPEESLKPGRKFPPVTEPPVELHCLYGINADGESDKSGVEAHFVAQRISQLLQTGTVQEGEGWRSVRPEDIVILLRSVSSAAPAYLAAMQALGIPCTCDKGENLLETQEVETLMAILRVIDNPLQDIPLVTALASPVFSFTASQLAAIRAAKRKGSFYEALCAVAEQMEPAHAFLETLEELRRQAQWLPLHSLLRLVMERTAIKAVFGAMDGGQRRQENLQQFFSLAADSGNQTTLMAFLSDLDQRMRHGQSIPCGEQSSGAAVRIMSIHKSKGLEFPIVILADLSRRFNTEDLRSNVMTHPTLLLGSNVLDQQNRVRYPTIARKAIAMQLRQESISEELRVLYVAMTRAKERLIMTYCSKYLETELANVAAAADRPVSPQFAGTVKNPGMWVLAAAMTRSEAGELFAVGGYPRQAQVSDIPWTIRCHSPETLEETAAVDVMEEPASAAQPLPGCEDLSDTLEYQYPFAAAAVVPSKVTATQLKGRPLDQEITEQAENFLPVSHRKLRQPNFVTANRGLSPTERGTANHLFLQFSDYAACQTPEGVATELQRMLRQEFLTPEQADAVSVEHMVQLFQSALGQEILNCSQVVREMKFALLVDGAIYDPTAAGEQVMLQGVIDCMLLEEDGITVIDFKTDRVQPGQEADRAAVYARQLQTYAMAISRIYQIPVRRKILYFLTTGQMQEITE</sequence>
<dbReference type="GO" id="GO:0000725">
    <property type="term" value="P:recombinational repair"/>
    <property type="evidence" value="ECO:0007669"/>
    <property type="project" value="TreeGrafter"/>
</dbReference>
<dbReference type="Pfam" id="PF00580">
    <property type="entry name" value="UvrD-helicase"/>
    <property type="match status" value="1"/>
</dbReference>
<keyword evidence="6" id="KW-0269">Exonuclease</keyword>
<feature type="domain" description="UvrD-like helicase C-terminal" evidence="16">
    <location>
        <begin position="472"/>
        <end position="769"/>
    </location>
</feature>
<keyword evidence="5 14" id="KW-0347">Helicase</keyword>
<dbReference type="AlphaFoldDB" id="A0A9D1JTR5"/>
<dbReference type="GO" id="GO:0043138">
    <property type="term" value="F:3'-5' DNA helicase activity"/>
    <property type="evidence" value="ECO:0007669"/>
    <property type="project" value="UniProtKB-EC"/>
</dbReference>
<dbReference type="Pfam" id="PF13361">
    <property type="entry name" value="UvrD_C"/>
    <property type="match status" value="1"/>
</dbReference>
<dbReference type="InterPro" id="IPR014017">
    <property type="entry name" value="DNA_helicase_UvrD-like_C"/>
</dbReference>
<evidence type="ECO:0000256" key="3">
    <source>
        <dbReference type="ARBA" id="ARBA00022763"/>
    </source>
</evidence>
<dbReference type="GO" id="GO:0004527">
    <property type="term" value="F:exonuclease activity"/>
    <property type="evidence" value="ECO:0007669"/>
    <property type="project" value="UniProtKB-KW"/>
</dbReference>
<dbReference type="InterPro" id="IPR014016">
    <property type="entry name" value="UvrD-like_ATP-bd"/>
</dbReference>
<feature type="binding site" evidence="14">
    <location>
        <begin position="25"/>
        <end position="32"/>
    </location>
    <ligand>
        <name>ATP</name>
        <dbReference type="ChEBI" id="CHEBI:30616"/>
    </ligand>
</feature>
<organism evidence="17 18">
    <name type="scientific">Candidatus Avoscillospira avistercoris</name>
    <dbReference type="NCBI Taxonomy" id="2840707"/>
    <lineage>
        <taxon>Bacteria</taxon>
        <taxon>Bacillati</taxon>
        <taxon>Bacillota</taxon>
        <taxon>Clostridia</taxon>
        <taxon>Eubacteriales</taxon>
        <taxon>Oscillospiraceae</taxon>
        <taxon>Oscillospiraceae incertae sedis</taxon>
        <taxon>Candidatus Avoscillospira</taxon>
    </lineage>
</organism>
<keyword evidence="4 14" id="KW-0378">Hydrolase</keyword>
<dbReference type="InterPro" id="IPR014152">
    <property type="entry name" value="AddA"/>
</dbReference>
<dbReference type="GO" id="GO:0005524">
    <property type="term" value="F:ATP binding"/>
    <property type="evidence" value="ECO:0007669"/>
    <property type="project" value="UniProtKB-UniRule"/>
</dbReference>
<reference evidence="17" key="2">
    <citation type="journal article" date="2021" name="PeerJ">
        <title>Extensive microbial diversity within the chicken gut microbiome revealed by metagenomics and culture.</title>
        <authorList>
            <person name="Gilroy R."/>
            <person name="Ravi A."/>
            <person name="Getino M."/>
            <person name="Pursley I."/>
            <person name="Horton D.L."/>
            <person name="Alikhan N.F."/>
            <person name="Baker D."/>
            <person name="Gharbi K."/>
            <person name="Hall N."/>
            <person name="Watson M."/>
            <person name="Adriaenssens E.M."/>
            <person name="Foster-Nyarko E."/>
            <person name="Jarju S."/>
            <person name="Secka A."/>
            <person name="Antonio M."/>
            <person name="Oren A."/>
            <person name="Chaudhuri R.R."/>
            <person name="La Ragione R."/>
            <person name="Hildebrand F."/>
            <person name="Pallen M.J."/>
        </authorList>
    </citation>
    <scope>NUCLEOTIDE SEQUENCE</scope>
    <source>
        <strain evidence="17">ChiBcec16-1751</strain>
    </source>
</reference>
<dbReference type="EMBL" id="DVJJ01000095">
    <property type="protein sequence ID" value="HIS64988.1"/>
    <property type="molecule type" value="Genomic_DNA"/>
</dbReference>
<evidence type="ECO:0000256" key="7">
    <source>
        <dbReference type="ARBA" id="ARBA00022840"/>
    </source>
</evidence>
<keyword evidence="10" id="KW-0413">Isomerase</keyword>
<evidence type="ECO:0000256" key="13">
    <source>
        <dbReference type="ARBA" id="ARBA00048988"/>
    </source>
</evidence>
<evidence type="ECO:0000256" key="4">
    <source>
        <dbReference type="ARBA" id="ARBA00022801"/>
    </source>
</evidence>
<gene>
    <name evidence="17" type="primary">addA</name>
    <name evidence="17" type="ORF">IAA83_06420</name>
</gene>
<name>A0A9D1JTR5_9FIRM</name>
<evidence type="ECO:0000256" key="10">
    <source>
        <dbReference type="ARBA" id="ARBA00023235"/>
    </source>
</evidence>
<evidence type="ECO:0000256" key="12">
    <source>
        <dbReference type="ARBA" id="ARBA00034808"/>
    </source>
</evidence>
<evidence type="ECO:0000256" key="1">
    <source>
        <dbReference type="ARBA" id="ARBA00022722"/>
    </source>
</evidence>
<dbReference type="PANTHER" id="PTHR11070:SF48">
    <property type="entry name" value="ATP-DEPENDENT HELICASE_NUCLEASE SUBUNIT A"/>
    <property type="match status" value="1"/>
</dbReference>
<evidence type="ECO:0000256" key="14">
    <source>
        <dbReference type="PROSITE-ProRule" id="PRU00560"/>
    </source>
</evidence>
<evidence type="ECO:0000256" key="6">
    <source>
        <dbReference type="ARBA" id="ARBA00022839"/>
    </source>
</evidence>
<dbReference type="SUPFAM" id="SSF52540">
    <property type="entry name" value="P-loop containing nucleoside triphosphate hydrolases"/>
    <property type="match status" value="1"/>
</dbReference>
<keyword evidence="2 14" id="KW-0547">Nucleotide-binding</keyword>
<comment type="catalytic activity">
    <reaction evidence="13">
        <text>ATP + H2O = ADP + phosphate + H(+)</text>
        <dbReference type="Rhea" id="RHEA:13065"/>
        <dbReference type="ChEBI" id="CHEBI:15377"/>
        <dbReference type="ChEBI" id="CHEBI:15378"/>
        <dbReference type="ChEBI" id="CHEBI:30616"/>
        <dbReference type="ChEBI" id="CHEBI:43474"/>
        <dbReference type="ChEBI" id="CHEBI:456216"/>
        <dbReference type="EC" id="5.6.2.4"/>
    </reaction>
</comment>
<accession>A0A9D1JTR5</accession>
<evidence type="ECO:0000259" key="16">
    <source>
        <dbReference type="PROSITE" id="PS51217"/>
    </source>
</evidence>
<dbReference type="InterPro" id="IPR038726">
    <property type="entry name" value="PDDEXK_AddAB-type"/>
</dbReference>
<keyword evidence="8" id="KW-0238">DNA-binding</keyword>
<protein>
    <recommendedName>
        <fullName evidence="12">DNA 3'-5' helicase</fullName>
        <ecNumber evidence="12">5.6.2.4</ecNumber>
    </recommendedName>
</protein>
<keyword evidence="1" id="KW-0540">Nuclease</keyword>
<feature type="domain" description="UvrD-like helicase ATP-binding" evidence="15">
    <location>
        <begin position="4"/>
        <end position="471"/>
    </location>
</feature>
<dbReference type="InterPro" id="IPR027417">
    <property type="entry name" value="P-loop_NTPase"/>
</dbReference>
<dbReference type="Pfam" id="PF12705">
    <property type="entry name" value="PDDEXK_1"/>
    <property type="match status" value="1"/>
</dbReference>
<dbReference type="InterPro" id="IPR000212">
    <property type="entry name" value="DNA_helicase_UvrD/REP"/>
</dbReference>
<evidence type="ECO:0000259" key="15">
    <source>
        <dbReference type="PROSITE" id="PS51198"/>
    </source>
</evidence>
<dbReference type="Gene3D" id="3.90.320.10">
    <property type="match status" value="1"/>
</dbReference>
<dbReference type="NCBIfam" id="TIGR02785">
    <property type="entry name" value="addA_Gpos"/>
    <property type="match status" value="1"/>
</dbReference>
<dbReference type="GO" id="GO:0003677">
    <property type="term" value="F:DNA binding"/>
    <property type="evidence" value="ECO:0007669"/>
    <property type="project" value="UniProtKB-KW"/>
</dbReference>
<evidence type="ECO:0000256" key="9">
    <source>
        <dbReference type="ARBA" id="ARBA00023204"/>
    </source>
</evidence>
<evidence type="ECO:0000313" key="17">
    <source>
        <dbReference type="EMBL" id="HIS64988.1"/>
    </source>
</evidence>
<dbReference type="GO" id="GO:0005829">
    <property type="term" value="C:cytosol"/>
    <property type="evidence" value="ECO:0007669"/>
    <property type="project" value="TreeGrafter"/>
</dbReference>
<evidence type="ECO:0000256" key="11">
    <source>
        <dbReference type="ARBA" id="ARBA00034617"/>
    </source>
</evidence>
<dbReference type="Gene3D" id="3.40.50.300">
    <property type="entry name" value="P-loop containing nucleotide triphosphate hydrolases"/>
    <property type="match status" value="4"/>
</dbReference>
<dbReference type="PROSITE" id="PS51198">
    <property type="entry name" value="UVRD_HELICASE_ATP_BIND"/>
    <property type="match status" value="1"/>
</dbReference>
<dbReference type="CDD" id="cd17932">
    <property type="entry name" value="DEXQc_UvrD"/>
    <property type="match status" value="1"/>
</dbReference>
<keyword evidence="3" id="KW-0227">DNA damage</keyword>
<comment type="caution">
    <text evidence="17">The sequence shown here is derived from an EMBL/GenBank/DDBJ whole genome shotgun (WGS) entry which is preliminary data.</text>
</comment>
<keyword evidence="9" id="KW-0234">DNA repair</keyword>
<dbReference type="GO" id="GO:0006302">
    <property type="term" value="P:double-strand break repair"/>
    <property type="evidence" value="ECO:0007669"/>
    <property type="project" value="InterPro"/>
</dbReference>
<dbReference type="InterPro" id="IPR011335">
    <property type="entry name" value="Restrct_endonuc-II-like"/>
</dbReference>
<dbReference type="PANTHER" id="PTHR11070">
    <property type="entry name" value="UVRD / RECB / PCRA DNA HELICASE FAMILY MEMBER"/>
    <property type="match status" value="1"/>
</dbReference>
<dbReference type="EC" id="5.6.2.4" evidence="12"/>
<evidence type="ECO:0000256" key="5">
    <source>
        <dbReference type="ARBA" id="ARBA00022806"/>
    </source>
</evidence>
<reference evidence="17" key="1">
    <citation type="submission" date="2020-10" db="EMBL/GenBank/DDBJ databases">
        <authorList>
            <person name="Gilroy R."/>
        </authorList>
    </citation>
    <scope>NUCLEOTIDE SEQUENCE</scope>
    <source>
        <strain evidence="17">ChiBcec16-1751</strain>
    </source>
</reference>
<comment type="catalytic activity">
    <reaction evidence="11">
        <text>Couples ATP hydrolysis with the unwinding of duplex DNA by translocating in the 3'-5' direction.</text>
        <dbReference type="EC" id="5.6.2.4"/>
    </reaction>
</comment>
<proteinExistence type="predicted"/>